<evidence type="ECO:0000313" key="4">
    <source>
        <dbReference type="Proteomes" id="UP001596220"/>
    </source>
</evidence>
<dbReference type="InterPro" id="IPR003594">
    <property type="entry name" value="HATPase_dom"/>
</dbReference>
<accession>A0ABW1PD17</accession>
<name>A0ABW1PD17_9PSEU</name>
<dbReference type="InterPro" id="IPR050267">
    <property type="entry name" value="Anti-sigma-factor_SerPK"/>
</dbReference>
<keyword evidence="3" id="KW-0067">ATP-binding</keyword>
<keyword evidence="4" id="KW-1185">Reference proteome</keyword>
<organism evidence="3 4">
    <name type="scientific">Saccharothrix lopnurensis</name>
    <dbReference type="NCBI Taxonomy" id="1670621"/>
    <lineage>
        <taxon>Bacteria</taxon>
        <taxon>Bacillati</taxon>
        <taxon>Actinomycetota</taxon>
        <taxon>Actinomycetes</taxon>
        <taxon>Pseudonocardiales</taxon>
        <taxon>Pseudonocardiaceae</taxon>
        <taxon>Saccharothrix</taxon>
    </lineage>
</organism>
<evidence type="ECO:0000259" key="2">
    <source>
        <dbReference type="PROSITE" id="PS50801"/>
    </source>
</evidence>
<dbReference type="EMBL" id="JBHSQO010000031">
    <property type="protein sequence ID" value="MFC6092632.1"/>
    <property type="molecule type" value="Genomic_DNA"/>
</dbReference>
<dbReference type="InterPro" id="IPR002645">
    <property type="entry name" value="STAS_dom"/>
</dbReference>
<dbReference type="RefSeq" id="WP_380639031.1">
    <property type="nucleotide sequence ID" value="NZ_JBHSQO010000031.1"/>
</dbReference>
<dbReference type="Gene3D" id="3.30.565.10">
    <property type="entry name" value="Histidine kinase-like ATPase, C-terminal domain"/>
    <property type="match status" value="1"/>
</dbReference>
<evidence type="ECO:0000256" key="1">
    <source>
        <dbReference type="ARBA" id="ARBA00022527"/>
    </source>
</evidence>
<keyword evidence="1" id="KW-0808">Transferase</keyword>
<dbReference type="PANTHER" id="PTHR35526:SF3">
    <property type="entry name" value="ANTI-SIGMA-F FACTOR RSBW"/>
    <property type="match status" value="1"/>
</dbReference>
<dbReference type="Gene3D" id="3.30.750.24">
    <property type="entry name" value="STAS domain"/>
    <property type="match status" value="1"/>
</dbReference>
<dbReference type="GO" id="GO:0005524">
    <property type="term" value="F:ATP binding"/>
    <property type="evidence" value="ECO:0007669"/>
    <property type="project" value="UniProtKB-KW"/>
</dbReference>
<dbReference type="InterPro" id="IPR036890">
    <property type="entry name" value="HATPase_C_sf"/>
</dbReference>
<sequence length="232" mass="24616">MGDCLVVRPEGVLDLANYASLRNTLLKCAVEQPRGVVVDLGDLEVRDECLLSVFAAVWLRTCDWPSVPLLLAGAAEQLPRGTALRRYVAVHATVEDALAHVGGPAPCRRAHRVLPPAPGSPRVARAFVRELCADWSVPAAVVHTAVQVASELVTNTVCHTVSEARLKLELRRGVLTVAVGDDDPTTVVLPDPGGSPQRGTGLLVIAQLARTWGCVPDPANGRKVVWAVLDAA</sequence>
<evidence type="ECO:0000313" key="3">
    <source>
        <dbReference type="EMBL" id="MFC6092632.1"/>
    </source>
</evidence>
<keyword evidence="1" id="KW-0418">Kinase</keyword>
<protein>
    <submittedName>
        <fullName evidence="3">ATP-binding protein</fullName>
    </submittedName>
</protein>
<dbReference type="SUPFAM" id="SSF52091">
    <property type="entry name" value="SpoIIaa-like"/>
    <property type="match status" value="1"/>
</dbReference>
<keyword evidence="1" id="KW-0723">Serine/threonine-protein kinase</keyword>
<dbReference type="Pfam" id="PF13581">
    <property type="entry name" value="HATPase_c_2"/>
    <property type="match status" value="1"/>
</dbReference>
<proteinExistence type="predicted"/>
<dbReference type="PROSITE" id="PS50801">
    <property type="entry name" value="STAS"/>
    <property type="match status" value="1"/>
</dbReference>
<comment type="caution">
    <text evidence="3">The sequence shown here is derived from an EMBL/GenBank/DDBJ whole genome shotgun (WGS) entry which is preliminary data.</text>
</comment>
<dbReference type="PANTHER" id="PTHR35526">
    <property type="entry name" value="ANTI-SIGMA-F FACTOR RSBW-RELATED"/>
    <property type="match status" value="1"/>
</dbReference>
<dbReference type="CDD" id="cd16936">
    <property type="entry name" value="HATPase_RsbW-like"/>
    <property type="match status" value="1"/>
</dbReference>
<reference evidence="4" key="1">
    <citation type="journal article" date="2019" name="Int. J. Syst. Evol. Microbiol.">
        <title>The Global Catalogue of Microorganisms (GCM) 10K type strain sequencing project: providing services to taxonomists for standard genome sequencing and annotation.</title>
        <authorList>
            <consortium name="The Broad Institute Genomics Platform"/>
            <consortium name="The Broad Institute Genome Sequencing Center for Infectious Disease"/>
            <person name="Wu L."/>
            <person name="Ma J."/>
        </authorList>
    </citation>
    <scope>NUCLEOTIDE SEQUENCE [LARGE SCALE GENOMIC DNA]</scope>
    <source>
        <strain evidence="4">CGMCC 4.7246</strain>
    </source>
</reference>
<dbReference type="Pfam" id="PF01740">
    <property type="entry name" value="STAS"/>
    <property type="match status" value="1"/>
</dbReference>
<dbReference type="Proteomes" id="UP001596220">
    <property type="component" value="Unassembled WGS sequence"/>
</dbReference>
<keyword evidence="3" id="KW-0547">Nucleotide-binding</keyword>
<dbReference type="InterPro" id="IPR036513">
    <property type="entry name" value="STAS_dom_sf"/>
</dbReference>
<gene>
    <name evidence="3" type="ORF">ACFP3R_25435</name>
</gene>
<feature type="domain" description="STAS" evidence="2">
    <location>
        <begin position="1"/>
        <end position="80"/>
    </location>
</feature>